<evidence type="ECO:0000313" key="4">
    <source>
        <dbReference type="Proteomes" id="UP001278500"/>
    </source>
</evidence>
<dbReference type="Proteomes" id="UP001278500">
    <property type="component" value="Unassembled WGS sequence"/>
</dbReference>
<name>A0AAE0JDZ6_9PEZI</name>
<sequence length="224" mass="24386">MPCFVLAILLYESVCDVLVDSATPARTASIILLVYVSVLNKSILVLAGKVSSRRQRSSLNVEAAIETTFNICRPTIVKGLVGGLDLGIKCGAYSVGFASAYTQVLTYHSDSVSTGVDWLGILVLRINPHVATQRTVKLYVQLATPTIVDSVHLHASNSMLGTLCTAVYEVIINSFTFECTDRQDMPTQSKRDTWTLNGRRSSDHGPSSMRCDRFSSSDLTYGVI</sequence>
<reference evidence="3" key="1">
    <citation type="journal article" date="2023" name="Mol. Phylogenet. Evol.">
        <title>Genome-scale phylogeny and comparative genomics of the fungal order Sordariales.</title>
        <authorList>
            <person name="Hensen N."/>
            <person name="Bonometti L."/>
            <person name="Westerberg I."/>
            <person name="Brannstrom I.O."/>
            <person name="Guillou S."/>
            <person name="Cros-Aarteil S."/>
            <person name="Calhoun S."/>
            <person name="Haridas S."/>
            <person name="Kuo A."/>
            <person name="Mondo S."/>
            <person name="Pangilinan J."/>
            <person name="Riley R."/>
            <person name="LaButti K."/>
            <person name="Andreopoulos B."/>
            <person name="Lipzen A."/>
            <person name="Chen C."/>
            <person name="Yan M."/>
            <person name="Daum C."/>
            <person name="Ng V."/>
            <person name="Clum A."/>
            <person name="Steindorff A."/>
            <person name="Ohm R.A."/>
            <person name="Martin F."/>
            <person name="Silar P."/>
            <person name="Natvig D.O."/>
            <person name="Lalanne C."/>
            <person name="Gautier V."/>
            <person name="Ament-Velasquez S.L."/>
            <person name="Kruys A."/>
            <person name="Hutchinson M.I."/>
            <person name="Powell A.J."/>
            <person name="Barry K."/>
            <person name="Miller A.N."/>
            <person name="Grigoriev I.V."/>
            <person name="Debuchy R."/>
            <person name="Gladieux P."/>
            <person name="Hiltunen Thoren M."/>
            <person name="Johannesson H."/>
        </authorList>
    </citation>
    <scope>NUCLEOTIDE SEQUENCE</scope>
    <source>
        <strain evidence="3">CBS 560.94</strain>
    </source>
</reference>
<gene>
    <name evidence="3" type="ORF">B0H65DRAFT_577375</name>
</gene>
<dbReference type="AlphaFoldDB" id="A0AAE0JDZ6"/>
<feature type="signal peptide" evidence="2">
    <location>
        <begin position="1"/>
        <end position="15"/>
    </location>
</feature>
<keyword evidence="2" id="KW-0732">Signal</keyword>
<comment type="caution">
    <text evidence="3">The sequence shown here is derived from an EMBL/GenBank/DDBJ whole genome shotgun (WGS) entry which is preliminary data.</text>
</comment>
<evidence type="ECO:0000256" key="1">
    <source>
        <dbReference type="SAM" id="MobiDB-lite"/>
    </source>
</evidence>
<evidence type="ECO:0000256" key="2">
    <source>
        <dbReference type="SAM" id="SignalP"/>
    </source>
</evidence>
<dbReference type="GeneID" id="87867847"/>
<evidence type="ECO:0000313" key="3">
    <source>
        <dbReference type="EMBL" id="KAK3343321.1"/>
    </source>
</evidence>
<dbReference type="EMBL" id="JAUEPP010000005">
    <property type="protein sequence ID" value="KAK3343321.1"/>
    <property type="molecule type" value="Genomic_DNA"/>
</dbReference>
<accession>A0AAE0JDZ6</accession>
<protein>
    <submittedName>
        <fullName evidence="3">Uncharacterized protein</fullName>
    </submittedName>
</protein>
<reference evidence="3" key="2">
    <citation type="submission" date="2023-06" db="EMBL/GenBank/DDBJ databases">
        <authorList>
            <consortium name="Lawrence Berkeley National Laboratory"/>
            <person name="Haridas S."/>
            <person name="Hensen N."/>
            <person name="Bonometti L."/>
            <person name="Westerberg I."/>
            <person name="Brannstrom I.O."/>
            <person name="Guillou S."/>
            <person name="Cros-Aarteil S."/>
            <person name="Calhoun S."/>
            <person name="Kuo A."/>
            <person name="Mondo S."/>
            <person name="Pangilinan J."/>
            <person name="Riley R."/>
            <person name="Labutti K."/>
            <person name="Andreopoulos B."/>
            <person name="Lipzen A."/>
            <person name="Chen C."/>
            <person name="Yanf M."/>
            <person name="Daum C."/>
            <person name="Ng V."/>
            <person name="Clum A."/>
            <person name="Steindorff A."/>
            <person name="Ohm R."/>
            <person name="Martin F."/>
            <person name="Silar P."/>
            <person name="Natvig D."/>
            <person name="Lalanne C."/>
            <person name="Gautier V."/>
            <person name="Ament-Velasquez S.L."/>
            <person name="Kruys A."/>
            <person name="Hutchinson M.I."/>
            <person name="Powell A.J."/>
            <person name="Barry K."/>
            <person name="Miller A.N."/>
            <person name="Grigoriev I.V."/>
            <person name="Debuchy R."/>
            <person name="Gladieux P."/>
            <person name="Thoren M.H."/>
            <person name="Johannesson H."/>
        </authorList>
    </citation>
    <scope>NUCLEOTIDE SEQUENCE</scope>
    <source>
        <strain evidence="3">CBS 560.94</strain>
    </source>
</reference>
<organism evidence="3 4">
    <name type="scientific">Neurospora tetraspora</name>
    <dbReference type="NCBI Taxonomy" id="94610"/>
    <lineage>
        <taxon>Eukaryota</taxon>
        <taxon>Fungi</taxon>
        <taxon>Dikarya</taxon>
        <taxon>Ascomycota</taxon>
        <taxon>Pezizomycotina</taxon>
        <taxon>Sordariomycetes</taxon>
        <taxon>Sordariomycetidae</taxon>
        <taxon>Sordariales</taxon>
        <taxon>Sordariaceae</taxon>
        <taxon>Neurospora</taxon>
    </lineage>
</organism>
<feature type="region of interest" description="Disordered" evidence="1">
    <location>
        <begin position="185"/>
        <end position="211"/>
    </location>
</feature>
<dbReference type="RefSeq" id="XP_062681114.1">
    <property type="nucleotide sequence ID" value="XM_062830693.1"/>
</dbReference>
<feature type="chain" id="PRO_5041994676" evidence="2">
    <location>
        <begin position="16"/>
        <end position="224"/>
    </location>
</feature>
<proteinExistence type="predicted"/>
<keyword evidence="4" id="KW-1185">Reference proteome</keyword>